<name>A0A3N2PJT7_SODAK</name>
<evidence type="ECO:0000313" key="3">
    <source>
        <dbReference type="Proteomes" id="UP000272025"/>
    </source>
</evidence>
<dbReference type="GeneID" id="39583094"/>
<organism evidence="2 3">
    <name type="scientific">Sodiomyces alkalinus (strain CBS 110278 / VKM F-3762 / F11)</name>
    <name type="common">Alkaliphilic filamentous fungus</name>
    <dbReference type="NCBI Taxonomy" id="1314773"/>
    <lineage>
        <taxon>Eukaryota</taxon>
        <taxon>Fungi</taxon>
        <taxon>Dikarya</taxon>
        <taxon>Ascomycota</taxon>
        <taxon>Pezizomycotina</taxon>
        <taxon>Sordariomycetes</taxon>
        <taxon>Hypocreomycetidae</taxon>
        <taxon>Glomerellales</taxon>
        <taxon>Plectosphaerellaceae</taxon>
        <taxon>Sodiomyces</taxon>
    </lineage>
</organism>
<feature type="compositionally biased region" description="Polar residues" evidence="1">
    <location>
        <begin position="137"/>
        <end position="146"/>
    </location>
</feature>
<keyword evidence="3" id="KW-1185">Reference proteome</keyword>
<proteinExistence type="predicted"/>
<evidence type="ECO:0000313" key="2">
    <source>
        <dbReference type="EMBL" id="ROT34644.1"/>
    </source>
</evidence>
<dbReference type="RefSeq" id="XP_028462450.1">
    <property type="nucleotide sequence ID" value="XM_028614616.1"/>
</dbReference>
<dbReference type="EMBL" id="ML119066">
    <property type="protein sequence ID" value="ROT34644.1"/>
    <property type="molecule type" value="Genomic_DNA"/>
</dbReference>
<accession>A0A3N2PJT7</accession>
<sequence>MKHDRTVWLDRAHSIEPFDCELFSDFRIHINLALGTTELEGKDRTVSSRRVEKFAHQQLGVHSKLVHIYSAPITGTSSRGRGEYPNTTQETKLKANSEVDLHFLQGPGSSHGIFLDSLTFYAQHALIIPQAPAPRITSPSGPSLSTAPGEHHMLRR</sequence>
<protein>
    <submittedName>
        <fullName evidence="2">Uncharacterized protein</fullName>
    </submittedName>
</protein>
<dbReference type="AlphaFoldDB" id="A0A3N2PJT7"/>
<gene>
    <name evidence="2" type="ORF">SODALDRAFT_364143</name>
</gene>
<feature type="region of interest" description="Disordered" evidence="1">
    <location>
        <begin position="132"/>
        <end position="156"/>
    </location>
</feature>
<evidence type="ECO:0000256" key="1">
    <source>
        <dbReference type="SAM" id="MobiDB-lite"/>
    </source>
</evidence>
<reference evidence="2 3" key="1">
    <citation type="journal article" date="2018" name="Mol. Ecol.">
        <title>The obligate alkalophilic soda-lake fungus Sodiomyces alkalinus has shifted to a protein diet.</title>
        <authorList>
            <person name="Grum-Grzhimaylo A.A."/>
            <person name="Falkoski D.L."/>
            <person name="van den Heuvel J."/>
            <person name="Valero-Jimenez C.A."/>
            <person name="Min B."/>
            <person name="Choi I.G."/>
            <person name="Lipzen A."/>
            <person name="Daum C.G."/>
            <person name="Aanen D.K."/>
            <person name="Tsang A."/>
            <person name="Henrissat B."/>
            <person name="Bilanenko E.N."/>
            <person name="de Vries R.P."/>
            <person name="van Kan J.A.L."/>
            <person name="Grigoriev I.V."/>
            <person name="Debets A.J.M."/>
        </authorList>
    </citation>
    <scope>NUCLEOTIDE SEQUENCE [LARGE SCALE GENOMIC DNA]</scope>
    <source>
        <strain evidence="2 3">F11</strain>
    </source>
</reference>
<dbReference type="Proteomes" id="UP000272025">
    <property type="component" value="Unassembled WGS sequence"/>
</dbReference>